<keyword evidence="4" id="KW-1185">Reference proteome</keyword>
<accession>A0ABW3TUL9</accession>
<name>A0ABW3TUL9_9BACL</name>
<dbReference type="RefSeq" id="WP_381479758.1">
    <property type="nucleotide sequence ID" value="NZ_JBHTLT010000016.1"/>
</dbReference>
<dbReference type="Pfam" id="PF00395">
    <property type="entry name" value="SLH"/>
    <property type="match status" value="1"/>
</dbReference>
<evidence type="ECO:0000259" key="2">
    <source>
        <dbReference type="PROSITE" id="PS51272"/>
    </source>
</evidence>
<comment type="caution">
    <text evidence="3">The sequence shown here is derived from an EMBL/GenBank/DDBJ whole genome shotgun (WGS) entry which is preliminary data.</text>
</comment>
<dbReference type="EMBL" id="JBHTLT010000016">
    <property type="protein sequence ID" value="MFD1204092.1"/>
    <property type="molecule type" value="Genomic_DNA"/>
</dbReference>
<sequence>MKKTASFLFASVLFANLFFGNLHVFADADRAKREIVQTEVKFTDIDQTYWAKNEIMQLVENGLMDGYRDLQFRPAAPITVGEAAKVFYLALSLPKASNEISFDDIDDEDEQLKNAVRATIAEGIFAAKSDRVFGADEPLTIAKMSSALSKAFNVHLTKEDLVNIGPLYKDILAPAKLSKLPTSVQVFVEDQLPVDRATFAFIVHQILMENGTLDSFKNYILSDADYSTTFKPVEATVHLLKVSFDEHPIYLRSTDQIVFDHHERIDYGFSRDNIYTYSVGEKGAAIELTVRSFDNGDYFLFSKLENPSASELQVDVLQKENFVDSYAFYRFDRNQIKRNSDDVFNADRTSYPTGVLRFINEDGTVQERMVGQAYRSRQLSMDYDHGGRSQMRELLKEEEALSFTKIGSTFMSVHTLLSNGNDIVDQWYLNSENLLFENDDHRENWMLESAKYYKKRNSWYTALGPFNKMATTTEPLPENGQGYGRNLLLLKEDRAMELYHQQQDRYFENLIYNSFVNLQNFRGDKPYWETEVTSTYLKDLYGITAPFIDTRFNEQIALFYYRSGDVFGIEDYQEPLRNYADLLASQKEEGHVIVVGEDAYYISDYFPIIQDVPTHASMNHVLGGMNILLMAYNEFDDEKYLETARSIQKAIAIQKEEWLRNNNDIWYRISPDLDFKGDDYKHLTLEDLINSYKLWSDIDKTFLPVLEEMIESKAAYLSDEQLGYTTKIKKGLEEIGLLKYLPEGEERTDAL</sequence>
<proteinExistence type="predicted"/>
<evidence type="ECO:0000256" key="1">
    <source>
        <dbReference type="SAM" id="SignalP"/>
    </source>
</evidence>
<dbReference type="PROSITE" id="PS51272">
    <property type="entry name" value="SLH"/>
    <property type="match status" value="1"/>
</dbReference>
<feature type="chain" id="PRO_5046047222" evidence="1">
    <location>
        <begin position="27"/>
        <end position="751"/>
    </location>
</feature>
<feature type="domain" description="SLH" evidence="2">
    <location>
        <begin position="38"/>
        <end position="101"/>
    </location>
</feature>
<protein>
    <submittedName>
        <fullName evidence="3">S-layer homology domain-containing protein</fullName>
    </submittedName>
</protein>
<evidence type="ECO:0000313" key="3">
    <source>
        <dbReference type="EMBL" id="MFD1204092.1"/>
    </source>
</evidence>
<dbReference type="InterPro" id="IPR001119">
    <property type="entry name" value="SLH_dom"/>
</dbReference>
<evidence type="ECO:0000313" key="4">
    <source>
        <dbReference type="Proteomes" id="UP001597231"/>
    </source>
</evidence>
<gene>
    <name evidence="3" type="ORF">ACFQ38_02965</name>
</gene>
<dbReference type="Proteomes" id="UP001597231">
    <property type="component" value="Unassembled WGS sequence"/>
</dbReference>
<feature type="signal peptide" evidence="1">
    <location>
        <begin position="1"/>
        <end position="26"/>
    </location>
</feature>
<keyword evidence="1" id="KW-0732">Signal</keyword>
<organism evidence="3 4">
    <name type="scientific">Sporosarcina contaminans</name>
    <dbReference type="NCBI Taxonomy" id="633403"/>
    <lineage>
        <taxon>Bacteria</taxon>
        <taxon>Bacillati</taxon>
        <taxon>Bacillota</taxon>
        <taxon>Bacilli</taxon>
        <taxon>Bacillales</taxon>
        <taxon>Caryophanaceae</taxon>
        <taxon>Sporosarcina</taxon>
    </lineage>
</organism>
<reference evidence="4" key="1">
    <citation type="journal article" date="2019" name="Int. J. Syst. Evol. Microbiol.">
        <title>The Global Catalogue of Microorganisms (GCM) 10K type strain sequencing project: providing services to taxonomists for standard genome sequencing and annotation.</title>
        <authorList>
            <consortium name="The Broad Institute Genomics Platform"/>
            <consortium name="The Broad Institute Genome Sequencing Center for Infectious Disease"/>
            <person name="Wu L."/>
            <person name="Ma J."/>
        </authorList>
    </citation>
    <scope>NUCLEOTIDE SEQUENCE [LARGE SCALE GENOMIC DNA]</scope>
    <source>
        <strain evidence="4">CCUG 53915</strain>
    </source>
</reference>